<keyword evidence="3" id="KW-1185">Reference proteome</keyword>
<proteinExistence type="predicted"/>
<feature type="compositionally biased region" description="Acidic residues" evidence="1">
    <location>
        <begin position="16"/>
        <end position="31"/>
    </location>
</feature>
<protein>
    <submittedName>
        <fullName evidence="2">Uncharacterized protein</fullName>
    </submittedName>
</protein>
<reference evidence="2" key="1">
    <citation type="submission" date="2021-03" db="EMBL/GenBank/DDBJ databases">
        <title>Draft genome sequence of rust myrtle Austropuccinia psidii MF-1, a brazilian biotype.</title>
        <authorList>
            <person name="Quecine M.C."/>
            <person name="Pachon D.M.R."/>
            <person name="Bonatelli M.L."/>
            <person name="Correr F.H."/>
            <person name="Franceschini L.M."/>
            <person name="Leite T.F."/>
            <person name="Margarido G.R.A."/>
            <person name="Almeida C.A."/>
            <person name="Ferrarezi J.A."/>
            <person name="Labate C.A."/>
        </authorList>
    </citation>
    <scope>NUCLEOTIDE SEQUENCE</scope>
    <source>
        <strain evidence="2">MF-1</strain>
    </source>
</reference>
<evidence type="ECO:0000256" key="1">
    <source>
        <dbReference type="SAM" id="MobiDB-lite"/>
    </source>
</evidence>
<feature type="compositionally biased region" description="Polar residues" evidence="1">
    <location>
        <begin position="60"/>
        <end position="70"/>
    </location>
</feature>
<name>A0A9Q3HW24_9BASI</name>
<organism evidence="2 3">
    <name type="scientific">Austropuccinia psidii MF-1</name>
    <dbReference type="NCBI Taxonomy" id="1389203"/>
    <lineage>
        <taxon>Eukaryota</taxon>
        <taxon>Fungi</taxon>
        <taxon>Dikarya</taxon>
        <taxon>Basidiomycota</taxon>
        <taxon>Pucciniomycotina</taxon>
        <taxon>Pucciniomycetes</taxon>
        <taxon>Pucciniales</taxon>
        <taxon>Sphaerophragmiaceae</taxon>
        <taxon>Austropuccinia</taxon>
    </lineage>
</organism>
<sequence length="233" mass="26685">MDQQSTSNLPASPPEDTGEDQYAEESEEEDQTLQIQGLMKQMQDMLSTQSKKKGKRRGSMSCTPGVSPSEPTLPRHVRPEESPSSPTPGPRATSAPEKELRPQNHQRRSFFSTPTNLSPLQHQIFRQKRPFVKIKAKDYNLNFKGEKVETLIIKLERIAQIEGAREEDFSMQVEFWTTDSKISDAIEAMPGYEEGNWNQLKKDLINKRGRVEPEIRYRKDSLINLFNYSQDAA</sequence>
<dbReference type="AlphaFoldDB" id="A0A9Q3HW24"/>
<evidence type="ECO:0000313" key="3">
    <source>
        <dbReference type="Proteomes" id="UP000765509"/>
    </source>
</evidence>
<feature type="compositionally biased region" description="Polar residues" evidence="1">
    <location>
        <begin position="1"/>
        <end position="10"/>
    </location>
</feature>
<comment type="caution">
    <text evidence="2">The sequence shown here is derived from an EMBL/GenBank/DDBJ whole genome shotgun (WGS) entry which is preliminary data.</text>
</comment>
<dbReference type="EMBL" id="AVOT02027872">
    <property type="protein sequence ID" value="MBW0520151.1"/>
    <property type="molecule type" value="Genomic_DNA"/>
</dbReference>
<evidence type="ECO:0000313" key="2">
    <source>
        <dbReference type="EMBL" id="MBW0520151.1"/>
    </source>
</evidence>
<accession>A0A9Q3HW24</accession>
<feature type="compositionally biased region" description="Polar residues" evidence="1">
    <location>
        <begin position="109"/>
        <end position="121"/>
    </location>
</feature>
<feature type="region of interest" description="Disordered" evidence="1">
    <location>
        <begin position="1"/>
        <end position="122"/>
    </location>
</feature>
<dbReference type="OrthoDB" id="2749819at2759"/>
<gene>
    <name evidence="2" type="ORF">O181_059866</name>
</gene>
<dbReference type="Proteomes" id="UP000765509">
    <property type="component" value="Unassembled WGS sequence"/>
</dbReference>